<dbReference type="AlphaFoldDB" id="A0A545UHH6"/>
<evidence type="ECO:0000313" key="8">
    <source>
        <dbReference type="EMBL" id="TQV88926.1"/>
    </source>
</evidence>
<dbReference type="NCBIfam" id="TIGR01782">
    <property type="entry name" value="TonB-Xanth-Caul"/>
    <property type="match status" value="1"/>
</dbReference>
<evidence type="ECO:0000256" key="3">
    <source>
        <dbReference type="ARBA" id="ARBA00023237"/>
    </source>
</evidence>
<evidence type="ECO:0000256" key="5">
    <source>
        <dbReference type="SAM" id="SignalP"/>
    </source>
</evidence>
<comment type="similarity">
    <text evidence="4">Belongs to the TonB-dependent receptor family.</text>
</comment>
<keyword evidence="4" id="KW-0798">TonB box</keyword>
<comment type="caution">
    <text evidence="8">The sequence shown here is derived from an EMBL/GenBank/DDBJ whole genome shotgun (WGS) entry which is preliminary data.</text>
</comment>
<dbReference type="RefSeq" id="WP_142892411.1">
    <property type="nucleotide sequence ID" value="NZ_ML660161.1"/>
</dbReference>
<evidence type="ECO:0000256" key="4">
    <source>
        <dbReference type="RuleBase" id="RU003357"/>
    </source>
</evidence>
<dbReference type="PANTHER" id="PTHR40980:SF3">
    <property type="entry name" value="TONB-DEPENDENT RECEPTOR-LIKE BETA-BARREL DOMAIN-CONTAINING PROTEIN"/>
    <property type="match status" value="1"/>
</dbReference>
<dbReference type="InterPro" id="IPR000531">
    <property type="entry name" value="Beta-barrel_TonB"/>
</dbReference>
<evidence type="ECO:0000259" key="7">
    <source>
        <dbReference type="Pfam" id="PF07715"/>
    </source>
</evidence>
<name>A0A545UHH6_9GAMM</name>
<dbReference type="EMBL" id="VIKS01000003">
    <property type="protein sequence ID" value="TQV88926.1"/>
    <property type="molecule type" value="Genomic_DNA"/>
</dbReference>
<reference evidence="8 9" key="1">
    <citation type="submission" date="2019-07" db="EMBL/GenBank/DDBJ databases">
        <title>Draft genome for Aliikangiella sp. M105.</title>
        <authorList>
            <person name="Wang G."/>
        </authorList>
    </citation>
    <scope>NUCLEOTIDE SEQUENCE [LARGE SCALE GENOMIC DNA]</scope>
    <source>
        <strain evidence="8 9">M105</strain>
    </source>
</reference>
<accession>A0A545UHH6</accession>
<feature type="domain" description="TonB-dependent receptor plug" evidence="7">
    <location>
        <begin position="64"/>
        <end position="175"/>
    </location>
</feature>
<evidence type="ECO:0000256" key="1">
    <source>
        <dbReference type="ARBA" id="ARBA00004442"/>
    </source>
</evidence>
<evidence type="ECO:0000259" key="6">
    <source>
        <dbReference type="Pfam" id="PF00593"/>
    </source>
</evidence>
<dbReference type="InterPro" id="IPR036942">
    <property type="entry name" value="Beta-barrel_TonB_sf"/>
</dbReference>
<feature type="domain" description="TonB-dependent receptor-like beta-barrel" evidence="6">
    <location>
        <begin position="419"/>
        <end position="845"/>
    </location>
</feature>
<dbReference type="Proteomes" id="UP000315439">
    <property type="component" value="Unassembled WGS sequence"/>
</dbReference>
<evidence type="ECO:0000256" key="2">
    <source>
        <dbReference type="ARBA" id="ARBA00023136"/>
    </source>
</evidence>
<dbReference type="InterPro" id="IPR012910">
    <property type="entry name" value="Plug_dom"/>
</dbReference>
<keyword evidence="9" id="KW-1185">Reference proteome</keyword>
<proteinExistence type="inferred from homology"/>
<dbReference type="OrthoDB" id="8727862at2"/>
<dbReference type="GO" id="GO:0009279">
    <property type="term" value="C:cell outer membrane"/>
    <property type="evidence" value="ECO:0007669"/>
    <property type="project" value="UniProtKB-SubCell"/>
</dbReference>
<dbReference type="SUPFAM" id="SSF56935">
    <property type="entry name" value="Porins"/>
    <property type="match status" value="1"/>
</dbReference>
<dbReference type="Pfam" id="PF00593">
    <property type="entry name" value="TonB_dep_Rec_b-barrel"/>
    <property type="match status" value="1"/>
</dbReference>
<sequence>MSSCQFKKRLLVSSIAMALSGSFATSLLAAEAEQSQQDSDDSEEETVIVITGIRDSLKANLSQKRHANSVIEAITAEDIGKFPDKNLAESLQRVPGVTINRGFAGEGNEVTIRGVDPQLTQTLVNGQFVASTSWFSLAFNRRSFNMDLMPSEIVSGIEVHKSPTASLDEGGVGGTVILKTRKPLEIEANKFFASAEVMKNSFESDTAPTVNGMYSWKNEQDNFGILAAYSRAETIGFGNKAENYWEEAWSASGISQFRQERVRDTFDINVQYAVNERLSFDLHYFESTLEADNTNQNFLLFGGCCSPTGGLSTFAAGSSSTVSPTTGIPMAGTLIGGGSNWVLAQDVNSRRPELKSDLVDFTVDYEGDSYKFHGSVGSTTASGGNGGNVNSLWGITGTDTRWLGNGGNVSVDFDMTLASGMFVNVNGLDLNDPNWQGNLAASLSETTLYDEEDWLQVDLEFDMEWEVVETIKVGMKARDHKFGKSQTNFTVDTNAILGANSTLGSSGFYSGGINVSGVMASGSDMVIAGVGSGFDSAVRSNITGATPLYAAFGDVEEEISAFYVQADFAGDYYRGNFGIRYVETDVTGSTFADGNDPTSRFSRTSNYSDVLPSFNLAYDLAEDTILRFSAAEVMSRPAYGTLNPALGGINPTSNVASSGNVAIDPFRANQFDAGIEWYFGDNNFIGAAIFYKDIESFVTSGTIQDLVFEPNGDQGAPNDLELYTLTVPIQGKGGHVQGIELNYQQLFGNFGFIGNVTISDSEGETDDGSKFDLPGNSELSYNLTGFYQVDDFEARLTYTFRDEYLAEGTAISGSLDVFEEQGYLDGGVTWHVNDYLDLSLEGINLLEETTIQRHGTGTLGTNRVTTENGARYYIKAAIRF</sequence>
<dbReference type="Gene3D" id="2.170.130.10">
    <property type="entry name" value="TonB-dependent receptor, plug domain"/>
    <property type="match status" value="1"/>
</dbReference>
<dbReference type="Gene3D" id="2.40.170.20">
    <property type="entry name" value="TonB-dependent receptor, beta-barrel domain"/>
    <property type="match status" value="1"/>
</dbReference>
<gene>
    <name evidence="8" type="ORF">FLL46_05165</name>
</gene>
<dbReference type="Pfam" id="PF07715">
    <property type="entry name" value="Plug"/>
    <property type="match status" value="1"/>
</dbReference>
<keyword evidence="8" id="KW-0675">Receptor</keyword>
<comment type="subcellular location">
    <subcellularLocation>
        <location evidence="1 4">Cell outer membrane</location>
    </subcellularLocation>
</comment>
<keyword evidence="5" id="KW-0732">Signal</keyword>
<organism evidence="8 9">
    <name type="scientific">Aliikangiella coralliicola</name>
    <dbReference type="NCBI Taxonomy" id="2592383"/>
    <lineage>
        <taxon>Bacteria</taxon>
        <taxon>Pseudomonadati</taxon>
        <taxon>Pseudomonadota</taxon>
        <taxon>Gammaproteobacteria</taxon>
        <taxon>Oceanospirillales</taxon>
        <taxon>Pleioneaceae</taxon>
        <taxon>Aliikangiella</taxon>
    </lineage>
</organism>
<feature type="signal peptide" evidence="5">
    <location>
        <begin position="1"/>
        <end position="29"/>
    </location>
</feature>
<keyword evidence="2 4" id="KW-0472">Membrane</keyword>
<keyword evidence="3" id="KW-0998">Cell outer membrane</keyword>
<evidence type="ECO:0000313" key="9">
    <source>
        <dbReference type="Proteomes" id="UP000315439"/>
    </source>
</evidence>
<dbReference type="InterPro" id="IPR010104">
    <property type="entry name" value="TonB_rcpt_bac"/>
</dbReference>
<feature type="chain" id="PRO_5022059529" evidence="5">
    <location>
        <begin position="30"/>
        <end position="880"/>
    </location>
</feature>
<dbReference type="CDD" id="cd01347">
    <property type="entry name" value="ligand_gated_channel"/>
    <property type="match status" value="1"/>
</dbReference>
<protein>
    <submittedName>
        <fullName evidence="8">TonB-dependent receptor</fullName>
    </submittedName>
</protein>
<dbReference type="PANTHER" id="PTHR40980">
    <property type="entry name" value="PLUG DOMAIN-CONTAINING PROTEIN"/>
    <property type="match status" value="1"/>
</dbReference>
<dbReference type="InterPro" id="IPR037066">
    <property type="entry name" value="Plug_dom_sf"/>
</dbReference>